<dbReference type="Proteomes" id="UP000001555">
    <property type="component" value="Unassembled WGS sequence"/>
</dbReference>
<dbReference type="VEuPathDB" id="VectorBase:ISCW024296"/>
<reference evidence="2 4" key="1">
    <citation type="submission" date="2008-03" db="EMBL/GenBank/DDBJ databases">
        <title>Annotation of Ixodes scapularis.</title>
        <authorList>
            <consortium name="Ixodes scapularis Genome Project Consortium"/>
            <person name="Caler E."/>
            <person name="Hannick L.I."/>
            <person name="Bidwell S."/>
            <person name="Joardar V."/>
            <person name="Thiagarajan M."/>
            <person name="Amedeo P."/>
            <person name="Galinsky K.J."/>
            <person name="Schobel S."/>
            <person name="Inman J."/>
            <person name="Hostetler J."/>
            <person name="Miller J."/>
            <person name="Hammond M."/>
            <person name="Megy K."/>
            <person name="Lawson D."/>
            <person name="Kodira C."/>
            <person name="Sutton G."/>
            <person name="Meyer J."/>
            <person name="Hill C.A."/>
            <person name="Birren B."/>
            <person name="Nene V."/>
            <person name="Collins F."/>
            <person name="Alarcon-Chaidez F."/>
            <person name="Wikel S."/>
            <person name="Strausberg R."/>
        </authorList>
    </citation>
    <scope>NUCLEOTIDE SEQUENCE [LARGE SCALE GENOMIC DNA]</scope>
    <source>
        <strain evidence="4">Wikel</strain>
        <strain evidence="2">Wikel colony</strain>
    </source>
</reference>
<sequence>GQAPGGGGGPQMFGYGGGGMLQAGLAGGQRGGGNGGQAAGKRCWVLATRAGGHGCGLLPSVPACLAGARGRLPPWSSWPSPRSLRLRRTWRSCSSSEKSTHSGGGSLLFSHEASEPRSLRTSDSSTYRGRDTGPKTSKIWPSGAPPDTNSTESRSSTG</sequence>
<evidence type="ECO:0000256" key="1">
    <source>
        <dbReference type="SAM" id="MobiDB-lite"/>
    </source>
</evidence>
<dbReference type="InParanoid" id="B7PK18"/>
<feature type="non-terminal residue" evidence="2">
    <location>
        <position position="1"/>
    </location>
</feature>
<evidence type="ECO:0000313" key="4">
    <source>
        <dbReference type="Proteomes" id="UP000001555"/>
    </source>
</evidence>
<name>B7PK18_IXOSC</name>
<feature type="region of interest" description="Disordered" evidence="1">
    <location>
        <begin position="89"/>
        <end position="158"/>
    </location>
</feature>
<protein>
    <submittedName>
        <fullName evidence="2 3">Uncharacterized protein</fullName>
    </submittedName>
</protein>
<dbReference type="VEuPathDB" id="VectorBase:ISCI024296"/>
<organism>
    <name type="scientific">Ixodes scapularis</name>
    <name type="common">Black-legged tick</name>
    <name type="synonym">Deer tick</name>
    <dbReference type="NCBI Taxonomy" id="6945"/>
    <lineage>
        <taxon>Eukaryota</taxon>
        <taxon>Metazoa</taxon>
        <taxon>Ecdysozoa</taxon>
        <taxon>Arthropoda</taxon>
        <taxon>Chelicerata</taxon>
        <taxon>Arachnida</taxon>
        <taxon>Acari</taxon>
        <taxon>Parasitiformes</taxon>
        <taxon>Ixodida</taxon>
        <taxon>Ixodoidea</taxon>
        <taxon>Ixodidae</taxon>
        <taxon>Ixodinae</taxon>
        <taxon>Ixodes</taxon>
    </lineage>
</organism>
<gene>
    <name evidence="2" type="ORF">IscW_ISCW024296</name>
</gene>
<dbReference type="EMBL" id="ABJB010372218">
    <property type="status" value="NOT_ANNOTATED_CDS"/>
    <property type="molecule type" value="Genomic_DNA"/>
</dbReference>
<evidence type="ECO:0000313" key="2">
    <source>
        <dbReference type="EMBL" id="EEC06940.1"/>
    </source>
</evidence>
<reference evidence="3" key="2">
    <citation type="submission" date="2020-05" db="UniProtKB">
        <authorList>
            <consortium name="EnsemblMetazoa"/>
        </authorList>
    </citation>
    <scope>IDENTIFICATION</scope>
    <source>
        <strain evidence="3">wikel</strain>
    </source>
</reference>
<dbReference type="EnsemblMetazoa" id="ISCW024296-RA">
    <property type="protein sequence ID" value="ISCW024296-PA"/>
    <property type="gene ID" value="ISCW024296"/>
</dbReference>
<evidence type="ECO:0000313" key="3">
    <source>
        <dbReference type="EnsemblMetazoa" id="ISCW024296-PA"/>
    </source>
</evidence>
<keyword evidence="4" id="KW-1185">Reference proteome</keyword>
<feature type="non-terminal residue" evidence="2">
    <location>
        <position position="158"/>
    </location>
</feature>
<accession>B7PK18</accession>
<dbReference type="EMBL" id="DS729989">
    <property type="protein sequence ID" value="EEC06940.1"/>
    <property type="molecule type" value="Genomic_DNA"/>
</dbReference>
<dbReference type="HOGENOM" id="CLU_1673611_0_0_1"/>
<proteinExistence type="predicted"/>
<dbReference type="PaxDb" id="6945-B7PK18"/>
<dbReference type="AlphaFoldDB" id="B7PK18"/>
<feature type="compositionally biased region" description="Polar residues" evidence="1">
    <location>
        <begin position="147"/>
        <end position="158"/>
    </location>
</feature>